<dbReference type="Gene3D" id="3.40.50.1000">
    <property type="entry name" value="HAD superfamily/HAD-like"/>
    <property type="match status" value="1"/>
</dbReference>
<reference evidence="2" key="1">
    <citation type="submission" date="2016-04" db="EMBL/GenBank/DDBJ databases">
        <authorList>
            <person name="Chen L."/>
            <person name="Zhuang W."/>
            <person name="Wang G."/>
        </authorList>
    </citation>
    <scope>NUCLEOTIDE SEQUENCE [LARGE SCALE GENOMIC DNA]</scope>
    <source>
        <strain evidence="2">17621</strain>
    </source>
</reference>
<comment type="caution">
    <text evidence="1">The sequence shown here is derived from an EMBL/GenBank/DDBJ whole genome shotgun (WGS) entry which is preliminary data.</text>
</comment>
<protein>
    <submittedName>
        <fullName evidence="1">Nitrate reductase formation protein NapD</fullName>
    </submittedName>
</protein>
<name>A0A1V9E9Y3_9BACT</name>
<dbReference type="Proteomes" id="UP000192610">
    <property type="component" value="Unassembled WGS sequence"/>
</dbReference>
<dbReference type="OrthoDB" id="9799365at2"/>
<organism evidence="1 2">
    <name type="scientific">Niastella yeongjuensis</name>
    <dbReference type="NCBI Taxonomy" id="354355"/>
    <lineage>
        <taxon>Bacteria</taxon>
        <taxon>Pseudomonadati</taxon>
        <taxon>Bacteroidota</taxon>
        <taxon>Chitinophagia</taxon>
        <taxon>Chitinophagales</taxon>
        <taxon>Chitinophagaceae</taxon>
        <taxon>Niastella</taxon>
    </lineage>
</organism>
<dbReference type="EMBL" id="LVXG01000056">
    <property type="protein sequence ID" value="OQP42948.1"/>
    <property type="molecule type" value="Genomic_DNA"/>
</dbReference>
<keyword evidence="2" id="KW-1185">Reference proteome</keyword>
<gene>
    <name evidence="1" type="ORF">A4H97_12410</name>
</gene>
<evidence type="ECO:0000313" key="1">
    <source>
        <dbReference type="EMBL" id="OQP42948.1"/>
    </source>
</evidence>
<dbReference type="InterPro" id="IPR023214">
    <property type="entry name" value="HAD_sf"/>
</dbReference>
<evidence type="ECO:0000313" key="2">
    <source>
        <dbReference type="Proteomes" id="UP000192610"/>
    </source>
</evidence>
<proteinExistence type="predicted"/>
<dbReference type="AlphaFoldDB" id="A0A1V9E9Y3"/>
<dbReference type="STRING" id="354355.SAMN05660816_03150"/>
<dbReference type="Pfam" id="PF12710">
    <property type="entry name" value="HAD"/>
    <property type="match status" value="1"/>
</dbReference>
<dbReference type="InterPro" id="IPR036412">
    <property type="entry name" value="HAD-like_sf"/>
</dbReference>
<sequence>MLIFWATGCKYKGNEIPKAEGTPSAKPDAVVSDPLPSWNNGPLKESIIAYVKGVTDTASHTFIPVIDRIATFDNDGTLWAEKPFVQELFIQYRVRRMVKDNPALANKQPFKAVLEGNKSYFTTGGDKAIIQLIAAMHTGMTADKFELAVHDFFAYATYPRLNVPIRDIIYQPQLELLQYLRSNGFTTFICTGGTAEFVRGISWQLYDIPKYQVIGTTFKYQYNDSIKSVIRQPVLTLINDKEGKPAGIATFIGQRPVFACGNEGGEGDIAMLTFCQGSRYPSYQLLINHDDSTREFYYQEQSNASLNAAAKNNWHVVSMQKDWQRVFPDTSQQH</sequence>
<dbReference type="SUPFAM" id="SSF56784">
    <property type="entry name" value="HAD-like"/>
    <property type="match status" value="1"/>
</dbReference>
<accession>A0A1V9E9Y3</accession>